<dbReference type="PATRIC" id="fig|1430899.3.peg.1971"/>
<name>A0A0J8G7S0_9LIST</name>
<evidence type="ECO:0000256" key="1">
    <source>
        <dbReference type="SAM" id="Phobius"/>
    </source>
</evidence>
<feature type="transmembrane region" description="Helical" evidence="1">
    <location>
        <begin position="29"/>
        <end position="47"/>
    </location>
</feature>
<protein>
    <recommendedName>
        <fullName evidence="4">DUF1361 domain-containing protein</fullName>
    </recommendedName>
</protein>
<gene>
    <name evidence="2" type="ORF">X560_1928</name>
</gene>
<keyword evidence="3" id="KW-1185">Reference proteome</keyword>
<dbReference type="AlphaFoldDB" id="A0A0J8G7S0"/>
<evidence type="ECO:0000313" key="3">
    <source>
        <dbReference type="Proteomes" id="UP000052258"/>
    </source>
</evidence>
<dbReference type="RefSeq" id="WP_007472212.1">
    <property type="nucleotide sequence ID" value="NZ_KQ130617.1"/>
</dbReference>
<proteinExistence type="predicted"/>
<dbReference type="Proteomes" id="UP000052258">
    <property type="component" value="Unassembled WGS sequence"/>
</dbReference>
<dbReference type="EMBL" id="AZHO01000024">
    <property type="protein sequence ID" value="KMT58712.1"/>
    <property type="molecule type" value="Genomic_DNA"/>
</dbReference>
<evidence type="ECO:0008006" key="4">
    <source>
        <dbReference type="Google" id="ProtNLM"/>
    </source>
</evidence>
<dbReference type="OrthoDB" id="4540541at2"/>
<organism evidence="2 3">
    <name type="scientific">Listeria fleischmannii 1991</name>
    <dbReference type="NCBI Taxonomy" id="1430899"/>
    <lineage>
        <taxon>Bacteria</taxon>
        <taxon>Bacillati</taxon>
        <taxon>Bacillota</taxon>
        <taxon>Bacilli</taxon>
        <taxon>Bacillales</taxon>
        <taxon>Listeriaceae</taxon>
        <taxon>Listeria</taxon>
    </lineage>
</organism>
<accession>A0A0J8G7S0</accession>
<feature type="transmembrane region" description="Helical" evidence="1">
    <location>
        <begin position="7"/>
        <end position="23"/>
    </location>
</feature>
<feature type="transmembrane region" description="Helical" evidence="1">
    <location>
        <begin position="54"/>
        <end position="74"/>
    </location>
</feature>
<feature type="transmembrane region" description="Helical" evidence="1">
    <location>
        <begin position="136"/>
        <end position="153"/>
    </location>
</feature>
<sequence>MNKLIWSCRIFYLGAMLLLFFVLDYYHFLILNITLAYIPFEIAVFLHNKKRPAVLFWILAVAWLVFFPNAFYLVTDFFHLKQFKIYDYNGILQKDSLLWQSFTVMAGAVFFGLFVGNVSLRFILDAIKERTNWREAILVPIILLLSSYGIYLGRFDRLHTVHILTEPGTVIRSILDISSFQFEFIIYFFILQLMLYLMFRYFPSSKH</sequence>
<reference evidence="2 3" key="1">
    <citation type="journal article" date="2015" name="Genome Biol. Evol.">
        <title>Comparative Genomics of Listeria Sensu Lato: Genus-Wide Differences in Evolutionary Dynamics and the Progressive Gain of Complex, Potentially Pathogenicity-Related Traits through Lateral Gene Transfer.</title>
        <authorList>
            <person name="Chiara M."/>
            <person name="Caruso M."/>
            <person name="D'Erchia A.M."/>
            <person name="Manzari C."/>
            <person name="Fraccalvieri R."/>
            <person name="Goffredo E."/>
            <person name="Latorre L."/>
            <person name="Miccolupo A."/>
            <person name="Padalino I."/>
            <person name="Santagada G."/>
            <person name="Chiocco D."/>
            <person name="Pesole G."/>
            <person name="Horner D.S."/>
            <person name="Parisi A."/>
        </authorList>
    </citation>
    <scope>NUCLEOTIDE SEQUENCE [LARGE SCALE GENOMIC DNA]</scope>
    <source>
        <strain evidence="2 3">1991</strain>
    </source>
</reference>
<comment type="caution">
    <text evidence="2">The sequence shown here is derived from an EMBL/GenBank/DDBJ whole genome shotgun (WGS) entry which is preliminary data.</text>
</comment>
<dbReference type="InterPro" id="IPR009793">
    <property type="entry name" value="DUF1361"/>
</dbReference>
<dbReference type="Pfam" id="PF07099">
    <property type="entry name" value="DUF1361"/>
    <property type="match status" value="1"/>
</dbReference>
<keyword evidence="1" id="KW-0472">Membrane</keyword>
<feature type="transmembrane region" description="Helical" evidence="1">
    <location>
        <begin position="184"/>
        <end position="202"/>
    </location>
</feature>
<evidence type="ECO:0000313" key="2">
    <source>
        <dbReference type="EMBL" id="KMT58712.1"/>
    </source>
</evidence>
<keyword evidence="1" id="KW-1133">Transmembrane helix</keyword>
<keyword evidence="1" id="KW-0812">Transmembrane</keyword>
<feature type="transmembrane region" description="Helical" evidence="1">
    <location>
        <begin position="102"/>
        <end position="124"/>
    </location>
</feature>